<dbReference type="FunFam" id="3.30.160.20:FF:000065">
    <property type="entry name" value="Peptidyl-tRNA hydrolase domain protein"/>
    <property type="match status" value="1"/>
</dbReference>
<evidence type="ECO:0000256" key="3">
    <source>
        <dbReference type="ARBA" id="ARBA00022946"/>
    </source>
</evidence>
<protein>
    <submittedName>
        <fullName evidence="7">RF-1 domain-containing protein</fullName>
    </submittedName>
</protein>
<name>A0A6A6PFV5_9PEZI</name>
<feature type="compositionally biased region" description="Basic residues" evidence="5">
    <location>
        <begin position="121"/>
        <end position="136"/>
    </location>
</feature>
<dbReference type="OrthoDB" id="277888at2759"/>
<dbReference type="RefSeq" id="XP_033585412.1">
    <property type="nucleotide sequence ID" value="XM_033737829.1"/>
</dbReference>
<accession>A0A6A6PFV5</accession>
<organism evidence="7 8">
    <name type="scientific">Neohortaea acidophila</name>
    <dbReference type="NCBI Taxonomy" id="245834"/>
    <lineage>
        <taxon>Eukaryota</taxon>
        <taxon>Fungi</taxon>
        <taxon>Dikarya</taxon>
        <taxon>Ascomycota</taxon>
        <taxon>Pezizomycotina</taxon>
        <taxon>Dothideomycetes</taxon>
        <taxon>Dothideomycetidae</taxon>
        <taxon>Mycosphaerellales</taxon>
        <taxon>Teratosphaeriaceae</taxon>
        <taxon>Neohortaea</taxon>
    </lineage>
</organism>
<evidence type="ECO:0000313" key="7">
    <source>
        <dbReference type="EMBL" id="KAF2478842.1"/>
    </source>
</evidence>
<evidence type="ECO:0000259" key="6">
    <source>
        <dbReference type="Pfam" id="PF00472"/>
    </source>
</evidence>
<evidence type="ECO:0000256" key="4">
    <source>
        <dbReference type="ARBA" id="ARBA00023128"/>
    </source>
</evidence>
<feature type="compositionally biased region" description="Basic and acidic residues" evidence="5">
    <location>
        <begin position="170"/>
        <end position="180"/>
    </location>
</feature>
<dbReference type="EMBL" id="MU001643">
    <property type="protein sequence ID" value="KAF2478842.1"/>
    <property type="molecule type" value="Genomic_DNA"/>
</dbReference>
<reference evidence="7" key="1">
    <citation type="journal article" date="2020" name="Stud. Mycol.">
        <title>101 Dothideomycetes genomes: a test case for predicting lifestyles and emergence of pathogens.</title>
        <authorList>
            <person name="Haridas S."/>
            <person name="Albert R."/>
            <person name="Binder M."/>
            <person name="Bloem J."/>
            <person name="Labutti K."/>
            <person name="Salamov A."/>
            <person name="Andreopoulos B."/>
            <person name="Baker S."/>
            <person name="Barry K."/>
            <person name="Bills G."/>
            <person name="Bluhm B."/>
            <person name="Cannon C."/>
            <person name="Castanera R."/>
            <person name="Culley D."/>
            <person name="Daum C."/>
            <person name="Ezra D."/>
            <person name="Gonzalez J."/>
            <person name="Henrissat B."/>
            <person name="Kuo A."/>
            <person name="Liang C."/>
            <person name="Lipzen A."/>
            <person name="Lutzoni F."/>
            <person name="Magnuson J."/>
            <person name="Mondo S."/>
            <person name="Nolan M."/>
            <person name="Ohm R."/>
            <person name="Pangilinan J."/>
            <person name="Park H.-J."/>
            <person name="Ramirez L."/>
            <person name="Alfaro M."/>
            <person name="Sun H."/>
            <person name="Tritt A."/>
            <person name="Yoshinaga Y."/>
            <person name="Zwiers L.-H."/>
            <person name="Turgeon B."/>
            <person name="Goodwin S."/>
            <person name="Spatafora J."/>
            <person name="Crous P."/>
            <person name="Grigoriev I."/>
        </authorList>
    </citation>
    <scope>NUCLEOTIDE SEQUENCE</scope>
    <source>
        <strain evidence="7">CBS 113389</strain>
    </source>
</reference>
<dbReference type="PANTHER" id="PTHR46203:SF1">
    <property type="entry name" value="MITOCHONDRIAL TRANSLATION RELEASE FACTOR IN RESCUE"/>
    <property type="match status" value="1"/>
</dbReference>
<evidence type="ECO:0000313" key="8">
    <source>
        <dbReference type="Proteomes" id="UP000799767"/>
    </source>
</evidence>
<dbReference type="Gene3D" id="3.30.160.20">
    <property type="match status" value="1"/>
</dbReference>
<keyword evidence="3" id="KW-0809">Transit peptide</keyword>
<dbReference type="PANTHER" id="PTHR46203">
    <property type="entry name" value="PROBABLE PEPTIDE CHAIN RELEASE FACTOR C12ORF65"/>
    <property type="match status" value="1"/>
</dbReference>
<sequence length="180" mass="19779">MLRAQPTIARCIISSTHLPVARPFTTSALLQEKALPPRRQIAEDEITESFLKGSGPGGQKINKTSSAVQLKHLPTGIVVKSQATRSRDQNRKYARQILGEKLQELEKGSDSRAAIKAERARAKKASASKKKKRKYKQLADEKGAGEEEEVEEHDGGVKDDETTFQPAVDGNERSHSQAPP</sequence>
<feature type="domain" description="Prokaryotic-type class I peptide chain release factors" evidence="6">
    <location>
        <begin position="40"/>
        <end position="136"/>
    </location>
</feature>
<feature type="region of interest" description="Disordered" evidence="5">
    <location>
        <begin position="103"/>
        <end position="180"/>
    </location>
</feature>
<gene>
    <name evidence="7" type="ORF">BDY17DRAFT_328355</name>
</gene>
<evidence type="ECO:0000256" key="2">
    <source>
        <dbReference type="ARBA" id="ARBA00010835"/>
    </source>
</evidence>
<keyword evidence="4" id="KW-0496">Mitochondrion</keyword>
<dbReference type="AlphaFoldDB" id="A0A6A6PFV5"/>
<dbReference type="InterPro" id="IPR052405">
    <property type="entry name" value="Mito_Transl_Release_Factor"/>
</dbReference>
<dbReference type="GO" id="GO:0032543">
    <property type="term" value="P:mitochondrial translation"/>
    <property type="evidence" value="ECO:0007669"/>
    <property type="project" value="UniProtKB-ARBA"/>
</dbReference>
<keyword evidence="8" id="KW-1185">Reference proteome</keyword>
<evidence type="ECO:0000256" key="1">
    <source>
        <dbReference type="ARBA" id="ARBA00004173"/>
    </source>
</evidence>
<evidence type="ECO:0000256" key="5">
    <source>
        <dbReference type="SAM" id="MobiDB-lite"/>
    </source>
</evidence>
<dbReference type="GO" id="GO:0003747">
    <property type="term" value="F:translation release factor activity"/>
    <property type="evidence" value="ECO:0007669"/>
    <property type="project" value="InterPro"/>
</dbReference>
<dbReference type="Pfam" id="PF00472">
    <property type="entry name" value="RF-1"/>
    <property type="match status" value="1"/>
</dbReference>
<feature type="compositionally biased region" description="Basic and acidic residues" evidence="5">
    <location>
        <begin position="103"/>
        <end position="120"/>
    </location>
</feature>
<dbReference type="InterPro" id="IPR045853">
    <property type="entry name" value="Pep_chain_release_fac_I_sf"/>
</dbReference>
<dbReference type="InterPro" id="IPR000352">
    <property type="entry name" value="Pep_chain_release_fac_I"/>
</dbReference>
<dbReference type="GeneID" id="54478831"/>
<comment type="subcellular location">
    <subcellularLocation>
        <location evidence="1">Mitochondrion</location>
    </subcellularLocation>
</comment>
<dbReference type="SUPFAM" id="SSF75620">
    <property type="entry name" value="Release factor"/>
    <property type="match status" value="1"/>
</dbReference>
<comment type="similarity">
    <text evidence="2">Belongs to the prokaryotic/mitochondrial release factor family.</text>
</comment>
<dbReference type="Proteomes" id="UP000799767">
    <property type="component" value="Unassembled WGS sequence"/>
</dbReference>
<dbReference type="GO" id="GO:0005739">
    <property type="term" value="C:mitochondrion"/>
    <property type="evidence" value="ECO:0007669"/>
    <property type="project" value="UniProtKB-SubCell"/>
</dbReference>
<proteinExistence type="inferred from homology"/>